<keyword evidence="6" id="KW-1185">Reference proteome</keyword>
<dbReference type="InterPro" id="IPR036967">
    <property type="entry name" value="Ribosomal_uS11_sf"/>
</dbReference>
<proteinExistence type="inferred from homology"/>
<dbReference type="Gene3D" id="3.30.420.80">
    <property type="entry name" value="Ribosomal protein S11"/>
    <property type="match status" value="1"/>
</dbReference>
<feature type="region of interest" description="Disordered" evidence="4">
    <location>
        <begin position="1"/>
        <end position="63"/>
    </location>
</feature>
<evidence type="ECO:0000256" key="3">
    <source>
        <dbReference type="ARBA" id="ARBA00023274"/>
    </source>
</evidence>
<dbReference type="GO" id="GO:0003735">
    <property type="term" value="F:structural constituent of ribosome"/>
    <property type="evidence" value="ECO:0007669"/>
    <property type="project" value="InterPro"/>
</dbReference>
<evidence type="ECO:0000313" key="6">
    <source>
        <dbReference type="Proteomes" id="UP000006911"/>
    </source>
</evidence>
<keyword evidence="3" id="KW-0687">Ribonucleoprotein</keyword>
<dbReference type="InterPro" id="IPR001971">
    <property type="entry name" value="Ribosomal_uS11"/>
</dbReference>
<accession>D5GNC4</accession>
<organism evidence="5 6">
    <name type="scientific">Tuber melanosporum (strain Mel28)</name>
    <name type="common">Perigord black truffle</name>
    <dbReference type="NCBI Taxonomy" id="656061"/>
    <lineage>
        <taxon>Eukaryota</taxon>
        <taxon>Fungi</taxon>
        <taxon>Dikarya</taxon>
        <taxon>Ascomycota</taxon>
        <taxon>Pezizomycotina</taxon>
        <taxon>Pezizomycetes</taxon>
        <taxon>Pezizales</taxon>
        <taxon>Tuberaceae</taxon>
        <taxon>Tuber</taxon>
    </lineage>
</organism>
<dbReference type="AlphaFoldDB" id="D5GNC4"/>
<dbReference type="eggNOG" id="ENOG502S752">
    <property type="taxonomic scope" value="Eukaryota"/>
</dbReference>
<dbReference type="InParanoid" id="D5GNC4"/>
<dbReference type="KEGG" id="tml:GSTUM_00011221001"/>
<evidence type="ECO:0000313" key="5">
    <source>
        <dbReference type="EMBL" id="CAZ86017.1"/>
    </source>
</evidence>
<dbReference type="OMA" id="HNCHIAY"/>
<dbReference type="GO" id="GO:0006412">
    <property type="term" value="P:translation"/>
    <property type="evidence" value="ECO:0007669"/>
    <property type="project" value="InterPro"/>
</dbReference>
<dbReference type="HOGENOM" id="CLU_1289779_0_0_1"/>
<keyword evidence="2" id="KW-0689">Ribosomal protein</keyword>
<name>D5GNC4_TUBMM</name>
<protein>
    <submittedName>
        <fullName evidence="5">(Perigord truffle) hypothetical protein</fullName>
    </submittedName>
</protein>
<evidence type="ECO:0000256" key="1">
    <source>
        <dbReference type="ARBA" id="ARBA00006194"/>
    </source>
</evidence>
<dbReference type="Proteomes" id="UP000006911">
    <property type="component" value="Unassembled WGS sequence"/>
</dbReference>
<evidence type="ECO:0000256" key="2">
    <source>
        <dbReference type="ARBA" id="ARBA00022980"/>
    </source>
</evidence>
<dbReference type="GeneID" id="9182217"/>
<gene>
    <name evidence="5" type="ORF">GSTUM_00011221001</name>
</gene>
<dbReference type="Pfam" id="PF00411">
    <property type="entry name" value="Ribosomal_S11"/>
    <property type="match status" value="1"/>
</dbReference>
<feature type="compositionally biased region" description="Low complexity" evidence="4">
    <location>
        <begin position="53"/>
        <end position="63"/>
    </location>
</feature>
<dbReference type="RefSeq" id="XP_002841826.1">
    <property type="nucleotide sequence ID" value="XM_002841780.1"/>
</dbReference>
<dbReference type="GO" id="GO:1990904">
    <property type="term" value="C:ribonucleoprotein complex"/>
    <property type="evidence" value="ECO:0007669"/>
    <property type="project" value="UniProtKB-KW"/>
</dbReference>
<evidence type="ECO:0000256" key="4">
    <source>
        <dbReference type="SAM" id="MobiDB-lite"/>
    </source>
</evidence>
<dbReference type="GO" id="GO:0005840">
    <property type="term" value="C:ribosome"/>
    <property type="evidence" value="ECO:0007669"/>
    <property type="project" value="UniProtKB-KW"/>
</dbReference>
<dbReference type="SUPFAM" id="SSF53137">
    <property type="entry name" value="Translational machinery components"/>
    <property type="match status" value="1"/>
</dbReference>
<comment type="similarity">
    <text evidence="1">Belongs to the universal ribosomal protein uS11 family.</text>
</comment>
<sequence>MPPRIPPLLHKGLHARLPRPTFPPQSNHQPISNRTVSLPPMTKPTTPTPTLLPNPTTSTTTTTRASLIPFTPDPLDDPLLFGDYPTFSETSASTDLHHLHVYSPPHNCHIAYTRPNGDCIISKSTGNVGIKGAARGSFDAAFQLASHVLGEIAEMGAVPRNFELLLRDYGPGRDAFLKALMGREGQFLRGSIRMVIDSTRIKFGGTRSRALRRL</sequence>
<dbReference type="STRING" id="656061.D5GNC4"/>
<feature type="compositionally biased region" description="Polar residues" evidence="4">
    <location>
        <begin position="24"/>
        <end position="36"/>
    </location>
</feature>
<reference evidence="5 6" key="1">
    <citation type="journal article" date="2010" name="Nature">
        <title>Perigord black truffle genome uncovers evolutionary origins and mechanisms of symbiosis.</title>
        <authorList>
            <person name="Martin F."/>
            <person name="Kohler A."/>
            <person name="Murat C."/>
            <person name="Balestrini R."/>
            <person name="Coutinho P.M."/>
            <person name="Jaillon O."/>
            <person name="Montanini B."/>
            <person name="Morin E."/>
            <person name="Noel B."/>
            <person name="Percudani R."/>
            <person name="Porcel B."/>
            <person name="Rubini A."/>
            <person name="Amicucci A."/>
            <person name="Amselem J."/>
            <person name="Anthouard V."/>
            <person name="Arcioni S."/>
            <person name="Artiguenave F."/>
            <person name="Aury J.M."/>
            <person name="Ballario P."/>
            <person name="Bolchi A."/>
            <person name="Brenna A."/>
            <person name="Brun A."/>
            <person name="Buee M."/>
            <person name="Cantarel B."/>
            <person name="Chevalier G."/>
            <person name="Couloux A."/>
            <person name="Da Silva C."/>
            <person name="Denoeud F."/>
            <person name="Duplessis S."/>
            <person name="Ghignone S."/>
            <person name="Hilselberger B."/>
            <person name="Iotti M."/>
            <person name="Marcais B."/>
            <person name="Mello A."/>
            <person name="Miranda M."/>
            <person name="Pacioni G."/>
            <person name="Quesneville H."/>
            <person name="Riccioni C."/>
            <person name="Ruotolo R."/>
            <person name="Splivallo R."/>
            <person name="Stocchi V."/>
            <person name="Tisserant E."/>
            <person name="Viscomi A.R."/>
            <person name="Zambonelli A."/>
            <person name="Zampieri E."/>
            <person name="Henrissat B."/>
            <person name="Lebrun M.H."/>
            <person name="Paolocci F."/>
            <person name="Bonfante P."/>
            <person name="Ottonello S."/>
            <person name="Wincker P."/>
        </authorList>
    </citation>
    <scope>NUCLEOTIDE SEQUENCE [LARGE SCALE GENOMIC DNA]</scope>
    <source>
        <strain evidence="5 6">Mel28</strain>
    </source>
</reference>
<dbReference type="EMBL" id="FN430363">
    <property type="protein sequence ID" value="CAZ86017.1"/>
    <property type="molecule type" value="Genomic_DNA"/>
</dbReference>